<reference evidence="5" key="2">
    <citation type="submission" date="2019-06" db="EMBL/GenBank/DDBJ databases">
        <title>Genomics analysis of Aphanomyces spp. identifies a new class of oomycete effector associated with host adaptation.</title>
        <authorList>
            <person name="Gaulin E."/>
        </authorList>
    </citation>
    <scope>NUCLEOTIDE SEQUENCE</scope>
    <source>
        <strain evidence="5">CBS 578.67</strain>
    </source>
</reference>
<dbReference type="EMBL" id="VJMH01005520">
    <property type="protein sequence ID" value="KAF0695046.1"/>
    <property type="molecule type" value="Genomic_DNA"/>
</dbReference>
<dbReference type="GO" id="GO:0005794">
    <property type="term" value="C:Golgi apparatus"/>
    <property type="evidence" value="ECO:0007669"/>
    <property type="project" value="TreeGrafter"/>
</dbReference>
<dbReference type="Proteomes" id="UP000332933">
    <property type="component" value="Unassembled WGS sequence"/>
</dbReference>
<organism evidence="6 7">
    <name type="scientific">Aphanomyces stellatus</name>
    <dbReference type="NCBI Taxonomy" id="120398"/>
    <lineage>
        <taxon>Eukaryota</taxon>
        <taxon>Sar</taxon>
        <taxon>Stramenopiles</taxon>
        <taxon>Oomycota</taxon>
        <taxon>Saprolegniomycetes</taxon>
        <taxon>Saprolegniales</taxon>
        <taxon>Verrucalvaceae</taxon>
        <taxon>Aphanomyces</taxon>
    </lineage>
</organism>
<proteinExistence type="inferred from homology"/>
<evidence type="ECO:0000313" key="6">
    <source>
        <dbReference type="EMBL" id="VFT90932.1"/>
    </source>
</evidence>
<dbReference type="Pfam" id="PF09742">
    <property type="entry name" value="Dymeclin"/>
    <property type="match status" value="1"/>
</dbReference>
<evidence type="ECO:0000256" key="2">
    <source>
        <dbReference type="ARBA" id="ARBA00015736"/>
    </source>
</evidence>
<sequence length="683" mass="75324">MGNAASEGSAAGAASPFDPAQTAALDRIVSEQSYMMSDDTWSTFFTIHQPLVDMPPDALQPFLRPYAHNISRNTTRSGNFRMLVRHLTRCVQHVARSSSSKASAGDAAAAAPSTTKVLATDLSRITNVLLVVRYLCKDAIAISSSDLMTLINTPGTVTKDAVLSSSSFERRQSTSARREDPINDDIAFDFLDAILSILVDAPTDDTYDLYVECLNLVVILVSTSSSFLAFFMTHAARKERGRSAFWATSLVKRLLVSYLDQVVAPRLDAASAVAAAALLPTPKTSWNVVDFFTDTTVYPLADRSILLLNLLVSHGSTPNPFRDALAGLADRDESSAAHGLPFSQLAAVMGRHMASEINLVLLYHCLLVNPTFRDALCRPLDVEHFILPLLEAFYDACGTSTADASDDDLRALYVYLIVLLRLTENPIVVQTLHQTQVDEPLVWYSDRYLCDLSAGSVVLLLLTRMIKVNLTIYRDPHVHTLAFGVLWNLMQFAKHLHPAATQSLLKLLAHAVKKEHAAREQAASALDDNRRHERLDETTAYLDCMALVLEAIELGSAPRHVAHNAQLMYSLLHASAVLETLKDHPDEAFQNHSAHRHVQGVVAYFKAIVDQEERAGGGDLLSVEHVLEHIQRGCKELAHSATQPPDQPAMYYCYEENDTQASSFFATYLRRLVADYTSDLSWT</sequence>
<gene>
    <name evidence="6" type="primary">Aste57867_14104</name>
    <name evidence="5" type="ORF">As57867_014053</name>
    <name evidence="6" type="ORF">ASTE57867_14104</name>
</gene>
<accession>A0A485L0Q9</accession>
<dbReference type="InterPro" id="IPR019142">
    <property type="entry name" value="Dymeclin"/>
</dbReference>
<comment type="similarity">
    <text evidence="1">Belongs to the dymeclin family.</text>
</comment>
<evidence type="ECO:0000313" key="7">
    <source>
        <dbReference type="Proteomes" id="UP000332933"/>
    </source>
</evidence>
<keyword evidence="7" id="KW-1185">Reference proteome</keyword>
<keyword evidence="4" id="KW-0449">Lipoprotein</keyword>
<dbReference type="OrthoDB" id="10253409at2759"/>
<evidence type="ECO:0000256" key="4">
    <source>
        <dbReference type="ARBA" id="ARBA00023288"/>
    </source>
</evidence>
<dbReference type="AlphaFoldDB" id="A0A485L0Q9"/>
<dbReference type="PANTHER" id="PTHR12895">
    <property type="entry name" value="DYMECLIN"/>
    <property type="match status" value="1"/>
</dbReference>
<dbReference type="GO" id="GO:0007030">
    <property type="term" value="P:Golgi organization"/>
    <property type="evidence" value="ECO:0007669"/>
    <property type="project" value="TreeGrafter"/>
</dbReference>
<evidence type="ECO:0000256" key="1">
    <source>
        <dbReference type="ARBA" id="ARBA00010603"/>
    </source>
</evidence>
<dbReference type="EMBL" id="CAADRA010005541">
    <property type="protein sequence ID" value="VFT90932.1"/>
    <property type="molecule type" value="Genomic_DNA"/>
</dbReference>
<protein>
    <recommendedName>
        <fullName evidence="2">Dymeclin</fullName>
    </recommendedName>
</protein>
<dbReference type="PANTHER" id="PTHR12895:SF9">
    <property type="entry name" value="DYMECLIN"/>
    <property type="match status" value="1"/>
</dbReference>
<keyword evidence="3" id="KW-0519">Myristate</keyword>
<evidence type="ECO:0000256" key="3">
    <source>
        <dbReference type="ARBA" id="ARBA00022707"/>
    </source>
</evidence>
<evidence type="ECO:0000313" key="5">
    <source>
        <dbReference type="EMBL" id="KAF0695046.1"/>
    </source>
</evidence>
<reference evidence="6 7" key="1">
    <citation type="submission" date="2019-03" db="EMBL/GenBank/DDBJ databases">
        <authorList>
            <person name="Gaulin E."/>
            <person name="Dumas B."/>
        </authorList>
    </citation>
    <scope>NUCLEOTIDE SEQUENCE [LARGE SCALE GENOMIC DNA]</scope>
    <source>
        <strain evidence="6">CBS 568.67</strain>
    </source>
</reference>
<name>A0A485L0Q9_9STRA</name>